<gene>
    <name evidence="3" type="ordered locus">ACP_2642</name>
</gene>
<dbReference type="Pfam" id="PF01476">
    <property type="entry name" value="LysM"/>
    <property type="match status" value="4"/>
</dbReference>
<dbReference type="eggNOG" id="COG1388">
    <property type="taxonomic scope" value="Bacteria"/>
</dbReference>
<dbReference type="STRING" id="240015.ACP_2642"/>
<dbReference type="CAZy" id="GH23">
    <property type="family name" value="Glycoside Hydrolase Family 23"/>
</dbReference>
<dbReference type="EMBL" id="CP001472">
    <property type="protein sequence ID" value="ACO34132.1"/>
    <property type="molecule type" value="Genomic_DNA"/>
</dbReference>
<dbReference type="SUPFAM" id="SSF53955">
    <property type="entry name" value="Lysozyme-like"/>
    <property type="match status" value="1"/>
</dbReference>
<dbReference type="KEGG" id="aca:ACP_2642"/>
<dbReference type="Gene3D" id="3.10.350.10">
    <property type="entry name" value="LysM domain"/>
    <property type="match status" value="4"/>
</dbReference>
<dbReference type="GO" id="GO:0008932">
    <property type="term" value="F:lytic endotransglycosylase activity"/>
    <property type="evidence" value="ECO:0007669"/>
    <property type="project" value="TreeGrafter"/>
</dbReference>
<dbReference type="CDD" id="cd16894">
    <property type="entry name" value="MltD-like"/>
    <property type="match status" value="1"/>
</dbReference>
<evidence type="ECO:0000259" key="2">
    <source>
        <dbReference type="PROSITE" id="PS51782"/>
    </source>
</evidence>
<dbReference type="CAZy" id="CBM50">
    <property type="family name" value="Carbohydrate-Binding Module Family 50"/>
</dbReference>
<feature type="domain" description="LysM" evidence="2">
    <location>
        <begin position="647"/>
        <end position="690"/>
    </location>
</feature>
<dbReference type="PANTHER" id="PTHR33734:SF22">
    <property type="entry name" value="MEMBRANE-BOUND LYTIC MUREIN TRANSGLYCOSYLASE D"/>
    <property type="match status" value="1"/>
</dbReference>
<dbReference type="AlphaFoldDB" id="C1F2I2"/>
<dbReference type="CDD" id="cd00118">
    <property type="entry name" value="LysM"/>
    <property type="match status" value="4"/>
</dbReference>
<dbReference type="PROSITE" id="PS51257">
    <property type="entry name" value="PROKAR_LIPOPROTEIN"/>
    <property type="match status" value="1"/>
</dbReference>
<accession>C1F2I2</accession>
<dbReference type="InterPro" id="IPR023346">
    <property type="entry name" value="Lysozyme-like_dom_sf"/>
</dbReference>
<feature type="domain" description="LysM" evidence="2">
    <location>
        <begin position="506"/>
        <end position="549"/>
    </location>
</feature>
<dbReference type="Pfam" id="PF01464">
    <property type="entry name" value="SLT"/>
    <property type="match status" value="1"/>
</dbReference>
<evidence type="ECO:0000313" key="4">
    <source>
        <dbReference type="Proteomes" id="UP000002207"/>
    </source>
</evidence>
<dbReference type="PANTHER" id="PTHR33734">
    <property type="entry name" value="LYSM DOMAIN-CONTAINING GPI-ANCHORED PROTEIN 2"/>
    <property type="match status" value="1"/>
</dbReference>
<feature type="compositionally biased region" description="Low complexity" evidence="1">
    <location>
        <begin position="47"/>
        <end position="68"/>
    </location>
</feature>
<dbReference type="Gene3D" id="1.10.530.10">
    <property type="match status" value="1"/>
</dbReference>
<dbReference type="InParanoid" id="C1F2I2"/>
<reference evidence="3 4" key="1">
    <citation type="journal article" date="2009" name="Appl. Environ. Microbiol.">
        <title>Three genomes from the phylum Acidobacteria provide insight into the lifestyles of these microorganisms in soils.</title>
        <authorList>
            <person name="Ward N.L."/>
            <person name="Challacombe J.F."/>
            <person name="Janssen P.H."/>
            <person name="Henrissat B."/>
            <person name="Coutinho P.M."/>
            <person name="Wu M."/>
            <person name="Xie G."/>
            <person name="Haft D.H."/>
            <person name="Sait M."/>
            <person name="Badger J."/>
            <person name="Barabote R.D."/>
            <person name="Bradley B."/>
            <person name="Brettin T.S."/>
            <person name="Brinkac L.M."/>
            <person name="Bruce D."/>
            <person name="Creasy T."/>
            <person name="Daugherty S.C."/>
            <person name="Davidsen T.M."/>
            <person name="DeBoy R.T."/>
            <person name="Detter J.C."/>
            <person name="Dodson R.J."/>
            <person name="Durkin A.S."/>
            <person name="Ganapathy A."/>
            <person name="Gwinn-Giglio M."/>
            <person name="Han C.S."/>
            <person name="Khouri H."/>
            <person name="Kiss H."/>
            <person name="Kothari S.P."/>
            <person name="Madupu R."/>
            <person name="Nelson K.E."/>
            <person name="Nelson W.C."/>
            <person name="Paulsen I."/>
            <person name="Penn K."/>
            <person name="Ren Q."/>
            <person name="Rosovitz M.J."/>
            <person name="Selengut J.D."/>
            <person name="Shrivastava S."/>
            <person name="Sullivan S.A."/>
            <person name="Tapia R."/>
            <person name="Thompson L.S."/>
            <person name="Watkins K.L."/>
            <person name="Yang Q."/>
            <person name="Yu C."/>
            <person name="Zafar N."/>
            <person name="Zhou L."/>
            <person name="Kuske C.R."/>
        </authorList>
    </citation>
    <scope>NUCLEOTIDE SEQUENCE [LARGE SCALE GENOMIC DNA]</scope>
    <source>
        <strain evidence="4">ATCC 51196 / DSM 11244 / BCRC 80197 / JCM 7670 / NBRC 15755 / NCIMB 13165 / 161</strain>
    </source>
</reference>
<dbReference type="InterPro" id="IPR008258">
    <property type="entry name" value="Transglycosylase_SLT_dom_1"/>
</dbReference>
<dbReference type="HOGENOM" id="CLU_009520_1_3_0"/>
<evidence type="ECO:0000313" key="3">
    <source>
        <dbReference type="EMBL" id="ACO34132.1"/>
    </source>
</evidence>
<dbReference type="InterPro" id="IPR018392">
    <property type="entry name" value="LysM"/>
</dbReference>
<dbReference type="FunCoup" id="C1F2I2">
    <property type="interactions" value="105"/>
</dbReference>
<dbReference type="SMART" id="SM00257">
    <property type="entry name" value="LysM"/>
    <property type="match status" value="4"/>
</dbReference>
<dbReference type="Proteomes" id="UP000002207">
    <property type="component" value="Chromosome"/>
</dbReference>
<dbReference type="SUPFAM" id="SSF54106">
    <property type="entry name" value="LysM domain"/>
    <property type="match status" value="4"/>
</dbReference>
<organism evidence="3 4">
    <name type="scientific">Acidobacterium capsulatum (strain ATCC 51196 / DSM 11244 / BCRC 80197 / JCM 7670 / NBRC 15755 / NCIMB 13165 / 161)</name>
    <dbReference type="NCBI Taxonomy" id="240015"/>
    <lineage>
        <taxon>Bacteria</taxon>
        <taxon>Pseudomonadati</taxon>
        <taxon>Acidobacteriota</taxon>
        <taxon>Terriglobia</taxon>
        <taxon>Terriglobales</taxon>
        <taxon>Acidobacteriaceae</taxon>
        <taxon>Acidobacterium</taxon>
    </lineage>
</organism>
<dbReference type="OrthoDB" id="9815002at2"/>
<dbReference type="PROSITE" id="PS51782">
    <property type="entry name" value="LYSM"/>
    <property type="match status" value="4"/>
</dbReference>
<protein>
    <submittedName>
        <fullName evidence="3">Transglycosylase, SLT family</fullName>
    </submittedName>
</protein>
<dbReference type="eggNOG" id="COG0741">
    <property type="taxonomic scope" value="Bacteria"/>
</dbReference>
<feature type="region of interest" description="Disordered" evidence="1">
    <location>
        <begin position="43"/>
        <end position="74"/>
    </location>
</feature>
<sequence>MKGSSRLLIMAVSRILLTGALSGAILLTLTGCPSQQAANTVPRGAVAPATAAPASPDDTAAAATAESTPSDRDQRIIAGVEDQYHSGLDAYQQGNLDTARQHFNRAVDQLLTCGVNLKTDAALRAEFDRIVDSVDTLEMDALKQGNGLTESEPSPVDVANNVTFPVNAKLEAQAAAEIKTTQSDLPLVMNDYVASYINFFENTKRGHDTIVASLERGGRYKGMIEGVLKKAGLPQDLYYQAVAESGFNPTAMNRSSGAGGMWQFMPYGNYGLLHNAWVDQRFDPVLATEAYCRLIKADYDQLGDWYLAMAAYDWGAGNVQRAVERTGYADFWQLYKLNNLPAETKNYVPIILAVTFMAKHPGQYGLNDLSLDPPLTYDTVETHTEINLHLVADITGASVDQLEALNPSLLRGATPPDEAFTLRIPSGTKSSFEQDIALIPPDDRRDWRFHQVQPTDTLASIAHEYHVSEDELASVNQIDAPTDLAQRDAVVIPVARPSQPSLLRTLVYRVRRGDTLVSIADRYGVSVLSLRRWNHLRSSFLRAGQLLHVSTPVRAEMRNTTYARGGTEYHRIGRGETLGGIADHYHVSIEDLRRWNHLHGNEIAAGHSLRVSPPHEHATLADPPAHHSARASHEAAHAAHAAASHPRYYRVRRGDTIGGIAARFHVSITDLRHWNHLRGNEIRAGHSLRVSALR</sequence>
<feature type="region of interest" description="Disordered" evidence="1">
    <location>
        <begin position="610"/>
        <end position="644"/>
    </location>
</feature>
<name>C1F2I2_ACIC5</name>
<dbReference type="InterPro" id="IPR036779">
    <property type="entry name" value="LysM_dom_sf"/>
</dbReference>
<feature type="domain" description="LysM" evidence="2">
    <location>
        <begin position="448"/>
        <end position="492"/>
    </location>
</feature>
<evidence type="ECO:0000256" key="1">
    <source>
        <dbReference type="SAM" id="MobiDB-lite"/>
    </source>
</evidence>
<keyword evidence="4" id="KW-1185">Reference proteome</keyword>
<proteinExistence type="predicted"/>
<feature type="domain" description="LysM" evidence="2">
    <location>
        <begin position="568"/>
        <end position="611"/>
    </location>
</feature>